<gene>
    <name evidence="2" type="ORF">DFQ02_10847</name>
</gene>
<sequence length="81" mass="9082">MLITPKLLDRWMLKNVKLRLRSAQVFVILLLKICFVFGQKKIVVIDLGHGGNDSGAIWVNGAYEKGMVLNVAKEILNYIGP</sequence>
<proteinExistence type="predicted"/>
<evidence type="ECO:0000259" key="1">
    <source>
        <dbReference type="Pfam" id="PF01520"/>
    </source>
</evidence>
<evidence type="ECO:0000313" key="2">
    <source>
        <dbReference type="EMBL" id="RED45669.1"/>
    </source>
</evidence>
<name>A0A3D9H860_9FLAO</name>
<reference evidence="2 3" key="1">
    <citation type="submission" date="2018-07" db="EMBL/GenBank/DDBJ databases">
        <title>Genomic Encyclopedia of Type Strains, Phase III (KMG-III): the genomes of soil and plant-associated and newly described type strains.</title>
        <authorList>
            <person name="Whitman W."/>
        </authorList>
    </citation>
    <scope>NUCLEOTIDE SEQUENCE [LARGE SCALE GENOMIC DNA]</scope>
    <source>
        <strain evidence="2 3">CECT 8487</strain>
    </source>
</reference>
<keyword evidence="3" id="KW-1185">Reference proteome</keyword>
<dbReference type="EMBL" id="QRDX01000008">
    <property type="protein sequence ID" value="RED45669.1"/>
    <property type="molecule type" value="Genomic_DNA"/>
</dbReference>
<dbReference type="Pfam" id="PF01520">
    <property type="entry name" value="Amidase_3"/>
    <property type="match status" value="1"/>
</dbReference>
<evidence type="ECO:0000313" key="3">
    <source>
        <dbReference type="Proteomes" id="UP000256629"/>
    </source>
</evidence>
<dbReference type="GO" id="GO:0009253">
    <property type="term" value="P:peptidoglycan catabolic process"/>
    <property type="evidence" value="ECO:0007669"/>
    <property type="project" value="InterPro"/>
</dbReference>
<organism evidence="2 3">
    <name type="scientific">Seonamhaeicola aphaedonensis</name>
    <dbReference type="NCBI Taxonomy" id="1461338"/>
    <lineage>
        <taxon>Bacteria</taxon>
        <taxon>Pseudomonadati</taxon>
        <taxon>Bacteroidota</taxon>
        <taxon>Flavobacteriia</taxon>
        <taxon>Flavobacteriales</taxon>
        <taxon>Flavobacteriaceae</taxon>
    </lineage>
</organism>
<dbReference type="GO" id="GO:0008745">
    <property type="term" value="F:N-acetylmuramoyl-L-alanine amidase activity"/>
    <property type="evidence" value="ECO:0007669"/>
    <property type="project" value="InterPro"/>
</dbReference>
<dbReference type="InterPro" id="IPR002508">
    <property type="entry name" value="MurNAc-LAA_cat"/>
</dbReference>
<accession>A0A3D9H860</accession>
<dbReference type="AlphaFoldDB" id="A0A3D9H860"/>
<feature type="domain" description="MurNAc-LAA" evidence="1">
    <location>
        <begin position="43"/>
        <end position="78"/>
    </location>
</feature>
<comment type="caution">
    <text evidence="2">The sequence shown here is derived from an EMBL/GenBank/DDBJ whole genome shotgun (WGS) entry which is preliminary data.</text>
</comment>
<dbReference type="SUPFAM" id="SSF53187">
    <property type="entry name" value="Zn-dependent exopeptidases"/>
    <property type="match status" value="1"/>
</dbReference>
<dbReference type="Gene3D" id="3.40.630.40">
    <property type="entry name" value="Zn-dependent exopeptidases"/>
    <property type="match status" value="1"/>
</dbReference>
<dbReference type="Proteomes" id="UP000256629">
    <property type="component" value="Unassembled WGS sequence"/>
</dbReference>
<protein>
    <submittedName>
        <fullName evidence="2">N-acetylmuramoyl-L-alanine amidase</fullName>
    </submittedName>
</protein>